<sequence>LRSRAIRIIFYSVPCYVTSCTKSLRDLVQFDGMVGRIYKLKRAGKQKYWNILEKYCSKDKEGCGG</sequence>
<evidence type="ECO:0000313" key="1">
    <source>
        <dbReference type="EMBL" id="KRY05180.1"/>
    </source>
</evidence>
<feature type="non-terminal residue" evidence="1">
    <location>
        <position position="1"/>
    </location>
</feature>
<keyword evidence="2" id="KW-1185">Reference proteome</keyword>
<dbReference type="EMBL" id="JYDH01003800">
    <property type="protein sequence ID" value="KRY05180.1"/>
    <property type="molecule type" value="Genomic_DNA"/>
</dbReference>
<gene>
    <name evidence="1" type="ORF">T01_14967</name>
</gene>
<comment type="caution">
    <text evidence="1">The sequence shown here is derived from an EMBL/GenBank/DDBJ whole genome shotgun (WGS) entry which is preliminary data.</text>
</comment>
<dbReference type="InParanoid" id="A0A0V0YYG9"/>
<protein>
    <submittedName>
        <fullName evidence="1">Uncharacterized protein</fullName>
    </submittedName>
</protein>
<proteinExistence type="predicted"/>
<dbReference type="Proteomes" id="UP000054776">
    <property type="component" value="Unassembled WGS sequence"/>
</dbReference>
<dbReference type="AlphaFoldDB" id="A0A0V0YYG9"/>
<reference evidence="1 2" key="1">
    <citation type="submission" date="2015-01" db="EMBL/GenBank/DDBJ databases">
        <title>Evolution of Trichinella species and genotypes.</title>
        <authorList>
            <person name="Korhonen P.K."/>
            <person name="Edoardo P."/>
            <person name="Giuseppe L.R."/>
            <person name="Gasser R.B."/>
        </authorList>
    </citation>
    <scope>NUCLEOTIDE SEQUENCE [LARGE SCALE GENOMIC DNA]</scope>
    <source>
        <strain evidence="1">ISS3</strain>
    </source>
</reference>
<feature type="non-terminal residue" evidence="1">
    <location>
        <position position="65"/>
    </location>
</feature>
<accession>A0A0V0YYG9</accession>
<organism evidence="1 2">
    <name type="scientific">Trichinella spiralis</name>
    <name type="common">Trichina worm</name>
    <dbReference type="NCBI Taxonomy" id="6334"/>
    <lineage>
        <taxon>Eukaryota</taxon>
        <taxon>Metazoa</taxon>
        <taxon>Ecdysozoa</taxon>
        <taxon>Nematoda</taxon>
        <taxon>Enoplea</taxon>
        <taxon>Dorylaimia</taxon>
        <taxon>Trichinellida</taxon>
        <taxon>Trichinellidae</taxon>
        <taxon>Trichinella</taxon>
    </lineage>
</organism>
<evidence type="ECO:0000313" key="2">
    <source>
        <dbReference type="Proteomes" id="UP000054776"/>
    </source>
</evidence>
<name>A0A0V0YYG9_TRISP</name>